<dbReference type="GO" id="GO:0003677">
    <property type="term" value="F:DNA binding"/>
    <property type="evidence" value="ECO:0007669"/>
    <property type="project" value="InterPro"/>
</dbReference>
<dbReference type="Pfam" id="PF13541">
    <property type="entry name" value="ChlI"/>
    <property type="match status" value="1"/>
</dbReference>
<evidence type="ECO:0000259" key="4">
    <source>
        <dbReference type="SMART" id="SM00382"/>
    </source>
</evidence>
<dbReference type="InterPro" id="IPR001208">
    <property type="entry name" value="MCM_dom"/>
</dbReference>
<dbReference type="InterPro" id="IPR014721">
    <property type="entry name" value="Ribsml_uS5_D2-typ_fold_subgr"/>
</dbReference>
<keyword evidence="3 5" id="KW-0067">ATP-binding</keyword>
<dbReference type="InterPro" id="IPR045006">
    <property type="entry name" value="CHLI-like"/>
</dbReference>
<gene>
    <name evidence="5" type="ORF">ENS15_02370</name>
</gene>
<reference evidence="5" key="1">
    <citation type="journal article" date="2020" name="mSystems">
        <title>Genome- and Community-Level Interaction Insights into Carbon Utilization and Element Cycling Functions of Hydrothermarchaeota in Hydrothermal Sediment.</title>
        <authorList>
            <person name="Zhou Z."/>
            <person name="Liu Y."/>
            <person name="Xu W."/>
            <person name="Pan J."/>
            <person name="Luo Z.H."/>
            <person name="Li M."/>
        </authorList>
    </citation>
    <scope>NUCLEOTIDE SEQUENCE [LARGE SCALE GENOMIC DNA]</scope>
    <source>
        <strain evidence="5">SpSt-464</strain>
    </source>
</reference>
<comment type="similarity">
    <text evidence="1">Belongs to the Mg-chelatase subunits D/I family. ComM subfamily.</text>
</comment>
<evidence type="ECO:0000313" key="5">
    <source>
        <dbReference type="EMBL" id="HFK23487.1"/>
    </source>
</evidence>
<keyword evidence="2" id="KW-0547">Nucleotide-binding</keyword>
<evidence type="ECO:0000256" key="1">
    <source>
        <dbReference type="ARBA" id="ARBA00006354"/>
    </source>
</evidence>
<dbReference type="SUPFAM" id="SSF52540">
    <property type="entry name" value="P-loop containing nucleoside triphosphate hydrolases"/>
    <property type="match status" value="1"/>
</dbReference>
<organism evidence="5">
    <name type="scientific">candidate division WOR-3 bacterium</name>
    <dbReference type="NCBI Taxonomy" id="2052148"/>
    <lineage>
        <taxon>Bacteria</taxon>
        <taxon>Bacteria division WOR-3</taxon>
    </lineage>
</organism>
<dbReference type="SMART" id="SM00382">
    <property type="entry name" value="AAA"/>
    <property type="match status" value="1"/>
</dbReference>
<dbReference type="Pfam" id="PF13335">
    <property type="entry name" value="Mg_chelatase_C"/>
    <property type="match status" value="1"/>
</dbReference>
<name>A0A7C3J5W9_UNCW3</name>
<evidence type="ECO:0000256" key="3">
    <source>
        <dbReference type="ARBA" id="ARBA00022840"/>
    </source>
</evidence>
<dbReference type="InterPro" id="IPR020568">
    <property type="entry name" value="Ribosomal_Su5_D2-typ_SF"/>
</dbReference>
<proteinExistence type="inferred from homology"/>
<dbReference type="AlphaFoldDB" id="A0A7C3J5W9"/>
<protein>
    <submittedName>
        <fullName evidence="5">ATP-binding protein</fullName>
    </submittedName>
</protein>
<dbReference type="InterPro" id="IPR003593">
    <property type="entry name" value="AAA+_ATPase"/>
</dbReference>
<accession>A0A7C3J5W9</accession>
<comment type="caution">
    <text evidence="5">The sequence shown here is derived from an EMBL/GenBank/DDBJ whole genome shotgun (WGS) entry which is preliminary data.</text>
</comment>
<evidence type="ECO:0000256" key="2">
    <source>
        <dbReference type="ARBA" id="ARBA00022741"/>
    </source>
</evidence>
<dbReference type="PRINTS" id="PR01657">
    <property type="entry name" value="MCMFAMILY"/>
</dbReference>
<dbReference type="PANTHER" id="PTHR32039">
    <property type="entry name" value="MAGNESIUM-CHELATASE SUBUNIT CHLI"/>
    <property type="match status" value="1"/>
</dbReference>
<dbReference type="InterPro" id="IPR027417">
    <property type="entry name" value="P-loop_NTPase"/>
</dbReference>
<dbReference type="Pfam" id="PF01078">
    <property type="entry name" value="Mg_chelatase"/>
    <property type="match status" value="1"/>
</dbReference>
<sequence length="510" mass="57620">MISILKSAGIKGIEGYVVEVETDIQNGLPAFNIVGLAERTVKESKERIRSAIKNSNFPFPDRRITVNLAPADIKKEGSYFDLPIAVSLLKSLGIVKNFADDFIFVGELALDGKVRGVNGILAIVSSIYEKGERKLIIPYANRHEASVVKGMSVYPVKDLREVVDFLSGLKEIKKFENKNPVKEDFEYDFGFEDVKGLTLQKRALEIAASGGHNLLMVGPPGTGKTMLAKRFVTILPKMTDEESLETTKIYSIRGLLKDNEGIIRERPFRSPHHTISDVALIGGGQDSHPGEVSLAHNGVLFLDEFPEFSKNIIESLRQPLEDGYVTVSRAQNTFVYPSRFTLIAAMNPCRCGYYSDPNHICKCTPYDIQKYLSKISGPILDRIDIHIEVPRIDFLNETREENVETSKDIRKRVQNVVNIQEERYKEIKNIRRNGHLSSKYLKVFCKLDEDSKLLLEASVKHYSFSPRSITKIIKVARTIADMAGEENIKDEHISEAIQYRILDNKFFYNL</sequence>
<dbReference type="Gene3D" id="3.40.50.300">
    <property type="entry name" value="P-loop containing nucleotide triphosphate hydrolases"/>
    <property type="match status" value="1"/>
</dbReference>
<dbReference type="InterPro" id="IPR000523">
    <property type="entry name" value="Mg_chelatse_chII-like_cat_dom"/>
</dbReference>
<feature type="domain" description="AAA+ ATPase" evidence="4">
    <location>
        <begin position="210"/>
        <end position="393"/>
    </location>
</feature>
<dbReference type="GO" id="GO:0005524">
    <property type="term" value="F:ATP binding"/>
    <property type="evidence" value="ECO:0007669"/>
    <property type="project" value="UniProtKB-KW"/>
</dbReference>
<dbReference type="EMBL" id="DSTT01000002">
    <property type="protein sequence ID" value="HFK23487.1"/>
    <property type="molecule type" value="Genomic_DNA"/>
</dbReference>
<dbReference type="InterPro" id="IPR004482">
    <property type="entry name" value="Mg_chelat-rel"/>
</dbReference>
<dbReference type="NCBIfam" id="TIGR00368">
    <property type="entry name" value="YifB family Mg chelatase-like AAA ATPase"/>
    <property type="match status" value="1"/>
</dbReference>
<dbReference type="PANTHER" id="PTHR32039:SF7">
    <property type="entry name" value="COMPETENCE PROTEIN COMM"/>
    <property type="match status" value="1"/>
</dbReference>
<dbReference type="SUPFAM" id="SSF54211">
    <property type="entry name" value="Ribosomal protein S5 domain 2-like"/>
    <property type="match status" value="1"/>
</dbReference>
<dbReference type="InterPro" id="IPR025158">
    <property type="entry name" value="Mg_chelat-rel_C"/>
</dbReference>
<dbReference type="Gene3D" id="3.30.230.10">
    <property type="match status" value="1"/>
</dbReference>